<proteinExistence type="predicted"/>
<dbReference type="PANTHER" id="PTHR47894">
    <property type="entry name" value="HTH-TYPE TRANSCRIPTIONAL REGULATOR GADX"/>
    <property type="match status" value="1"/>
</dbReference>
<dbReference type="PANTHER" id="PTHR47894:SF1">
    <property type="entry name" value="HTH-TYPE TRANSCRIPTIONAL REGULATOR VQSM"/>
    <property type="match status" value="1"/>
</dbReference>
<protein>
    <submittedName>
        <fullName evidence="5">Helix-turn-helix domain-containing protein</fullName>
    </submittedName>
</protein>
<evidence type="ECO:0000313" key="6">
    <source>
        <dbReference type="Proteomes" id="UP000634011"/>
    </source>
</evidence>
<evidence type="ECO:0000313" key="5">
    <source>
        <dbReference type="EMBL" id="MBC3862025.1"/>
    </source>
</evidence>
<dbReference type="EMBL" id="JACOFV010000006">
    <property type="protein sequence ID" value="MBC3862025.1"/>
    <property type="molecule type" value="Genomic_DNA"/>
</dbReference>
<accession>A0A923HH49</accession>
<sequence length="346" mass="38465">MSVKVSDTIAPLLSVQDAIFPAHPFTGLLAIAREKNWHGPDLFPEFQQQKGGRISYLQAREGLLQARHHAGDEICIWSGARKSLPQLGQMARGMLAQPTILDALQFGLKYQLIAGSMVHLQFEAGSPYSALIAHALFDDVELQDFLAVDHLLTAVNAARELCGPAFRLHQVELRGMTKISLALYEQMFACTVVTGADVSRVLITNDILQIPLKSPDLKIVQEAGAACEQELAAVGALGRQSLLRTLVNQHCELHNVDQMAQALGTSPRSLQRLLAREGMSYFQIIENIRIDRAKRLLQTDLSQELIAEQLGYSDARSFRRAFKRWTNLSPGEFHQSRKLSTFKTEV</sequence>
<dbReference type="Pfam" id="PF12625">
    <property type="entry name" value="Arabinose_bd"/>
    <property type="match status" value="1"/>
</dbReference>
<organism evidence="5 6">
    <name type="scientific">Undibacterium jejuense</name>
    <dbReference type="NCBI Taxonomy" id="1344949"/>
    <lineage>
        <taxon>Bacteria</taxon>
        <taxon>Pseudomonadati</taxon>
        <taxon>Pseudomonadota</taxon>
        <taxon>Betaproteobacteria</taxon>
        <taxon>Burkholderiales</taxon>
        <taxon>Oxalobacteraceae</taxon>
        <taxon>Undibacterium</taxon>
    </lineage>
</organism>
<dbReference type="Gene3D" id="1.10.10.60">
    <property type="entry name" value="Homeodomain-like"/>
    <property type="match status" value="1"/>
</dbReference>
<dbReference type="PROSITE" id="PS01124">
    <property type="entry name" value="HTH_ARAC_FAMILY_2"/>
    <property type="match status" value="1"/>
</dbReference>
<dbReference type="GO" id="GO:0003700">
    <property type="term" value="F:DNA-binding transcription factor activity"/>
    <property type="evidence" value="ECO:0007669"/>
    <property type="project" value="InterPro"/>
</dbReference>
<keyword evidence="2" id="KW-0238">DNA-binding</keyword>
<keyword evidence="3" id="KW-0804">Transcription</keyword>
<evidence type="ECO:0000256" key="3">
    <source>
        <dbReference type="ARBA" id="ARBA00023163"/>
    </source>
</evidence>
<name>A0A923HH49_9BURK</name>
<reference evidence="5" key="1">
    <citation type="submission" date="2020-08" db="EMBL/GenBank/DDBJ databases">
        <title>Novel species isolated from subtropical streams in China.</title>
        <authorList>
            <person name="Lu H."/>
        </authorList>
    </citation>
    <scope>NUCLEOTIDE SEQUENCE</scope>
    <source>
        <strain evidence="5">KACC 12607</strain>
    </source>
</reference>
<dbReference type="SMART" id="SM00342">
    <property type="entry name" value="HTH_ARAC"/>
    <property type="match status" value="1"/>
</dbReference>
<feature type="domain" description="HTH araC/xylS-type" evidence="4">
    <location>
        <begin position="240"/>
        <end position="336"/>
    </location>
</feature>
<evidence type="ECO:0000256" key="2">
    <source>
        <dbReference type="ARBA" id="ARBA00023125"/>
    </source>
</evidence>
<gene>
    <name evidence="5" type="ORF">H8K32_07955</name>
</gene>
<dbReference type="GO" id="GO:0000976">
    <property type="term" value="F:transcription cis-regulatory region binding"/>
    <property type="evidence" value="ECO:0007669"/>
    <property type="project" value="TreeGrafter"/>
</dbReference>
<dbReference type="Pfam" id="PF12833">
    <property type="entry name" value="HTH_18"/>
    <property type="match status" value="1"/>
</dbReference>
<dbReference type="RefSeq" id="WP_186911952.1">
    <property type="nucleotide sequence ID" value="NZ_JACOFV010000006.1"/>
</dbReference>
<evidence type="ECO:0000259" key="4">
    <source>
        <dbReference type="PROSITE" id="PS01124"/>
    </source>
</evidence>
<dbReference type="InterPro" id="IPR032687">
    <property type="entry name" value="AraC-type_N"/>
</dbReference>
<dbReference type="AlphaFoldDB" id="A0A923HH49"/>
<comment type="caution">
    <text evidence="5">The sequence shown here is derived from an EMBL/GenBank/DDBJ whole genome shotgun (WGS) entry which is preliminary data.</text>
</comment>
<dbReference type="InterPro" id="IPR009057">
    <property type="entry name" value="Homeodomain-like_sf"/>
</dbReference>
<dbReference type="SUPFAM" id="SSF46689">
    <property type="entry name" value="Homeodomain-like"/>
    <property type="match status" value="1"/>
</dbReference>
<keyword evidence="6" id="KW-1185">Reference proteome</keyword>
<evidence type="ECO:0000256" key="1">
    <source>
        <dbReference type="ARBA" id="ARBA00023015"/>
    </source>
</evidence>
<dbReference type="Proteomes" id="UP000634011">
    <property type="component" value="Unassembled WGS sequence"/>
</dbReference>
<dbReference type="InterPro" id="IPR018060">
    <property type="entry name" value="HTH_AraC"/>
</dbReference>
<keyword evidence="1" id="KW-0805">Transcription regulation</keyword>
<dbReference type="GO" id="GO:0005829">
    <property type="term" value="C:cytosol"/>
    <property type="evidence" value="ECO:0007669"/>
    <property type="project" value="TreeGrafter"/>
</dbReference>